<evidence type="ECO:0000256" key="2">
    <source>
        <dbReference type="ARBA" id="ARBA00022475"/>
    </source>
</evidence>
<keyword evidence="5 6" id="KW-0472">Membrane</keyword>
<dbReference type="InterPro" id="IPR036873">
    <property type="entry name" value="Rhodanese-like_dom_sf"/>
</dbReference>
<feature type="region of interest" description="Disordered" evidence="7">
    <location>
        <begin position="336"/>
        <end position="356"/>
    </location>
</feature>
<evidence type="ECO:0000256" key="1">
    <source>
        <dbReference type="ARBA" id="ARBA00004651"/>
    </source>
</evidence>
<dbReference type="CDD" id="cd00158">
    <property type="entry name" value="RHOD"/>
    <property type="match status" value="1"/>
</dbReference>
<dbReference type="STRING" id="560819.SAMN05428998_10927"/>
<dbReference type="InterPro" id="IPR015414">
    <property type="entry name" value="TMEM64"/>
</dbReference>
<evidence type="ECO:0000256" key="5">
    <source>
        <dbReference type="ARBA" id="ARBA00023136"/>
    </source>
</evidence>
<dbReference type="Gene3D" id="3.40.250.10">
    <property type="entry name" value="Rhodanese-like domain"/>
    <property type="match status" value="1"/>
</dbReference>
<dbReference type="PANTHER" id="PTHR12677:SF59">
    <property type="entry name" value="GOLGI APPARATUS MEMBRANE PROTEIN TVP38-RELATED"/>
    <property type="match status" value="1"/>
</dbReference>
<organism evidence="9 10">
    <name type="scientific">Tistlia consotensis USBA 355</name>
    <dbReference type="NCBI Taxonomy" id="560819"/>
    <lineage>
        <taxon>Bacteria</taxon>
        <taxon>Pseudomonadati</taxon>
        <taxon>Pseudomonadota</taxon>
        <taxon>Alphaproteobacteria</taxon>
        <taxon>Rhodospirillales</taxon>
        <taxon>Rhodovibrionaceae</taxon>
        <taxon>Tistlia</taxon>
    </lineage>
</organism>
<dbReference type="PROSITE" id="PS50206">
    <property type="entry name" value="RHODANESE_3"/>
    <property type="match status" value="1"/>
</dbReference>
<evidence type="ECO:0000256" key="3">
    <source>
        <dbReference type="ARBA" id="ARBA00022692"/>
    </source>
</evidence>
<evidence type="ECO:0000259" key="8">
    <source>
        <dbReference type="PROSITE" id="PS50206"/>
    </source>
</evidence>
<protein>
    <recommendedName>
        <fullName evidence="6">TVP38/TMEM64 family membrane protein</fullName>
    </recommendedName>
</protein>
<evidence type="ECO:0000256" key="6">
    <source>
        <dbReference type="RuleBase" id="RU366058"/>
    </source>
</evidence>
<dbReference type="PANTHER" id="PTHR12677">
    <property type="entry name" value="GOLGI APPARATUS MEMBRANE PROTEIN TVP38-RELATED"/>
    <property type="match status" value="1"/>
</dbReference>
<feature type="transmembrane region" description="Helical" evidence="6">
    <location>
        <begin position="21"/>
        <end position="42"/>
    </location>
</feature>
<dbReference type="GO" id="GO:0005886">
    <property type="term" value="C:plasma membrane"/>
    <property type="evidence" value="ECO:0007669"/>
    <property type="project" value="UniProtKB-SubCell"/>
</dbReference>
<feature type="transmembrane region" description="Helical" evidence="6">
    <location>
        <begin position="100"/>
        <end position="121"/>
    </location>
</feature>
<dbReference type="EMBL" id="FWZX01000009">
    <property type="protein sequence ID" value="SMF26690.1"/>
    <property type="molecule type" value="Genomic_DNA"/>
</dbReference>
<keyword evidence="2 6" id="KW-1003">Cell membrane</keyword>
<comment type="subcellular location">
    <subcellularLocation>
        <location evidence="1 6">Cell membrane</location>
        <topology evidence="1 6">Multi-pass membrane protein</topology>
    </subcellularLocation>
</comment>
<dbReference type="SMART" id="SM00450">
    <property type="entry name" value="RHOD"/>
    <property type="match status" value="1"/>
</dbReference>
<evidence type="ECO:0000313" key="9">
    <source>
        <dbReference type="EMBL" id="SMF26690.1"/>
    </source>
</evidence>
<feature type="transmembrane region" description="Helical" evidence="6">
    <location>
        <begin position="144"/>
        <end position="161"/>
    </location>
</feature>
<reference evidence="9 10" key="1">
    <citation type="submission" date="2017-04" db="EMBL/GenBank/DDBJ databases">
        <authorList>
            <person name="Afonso C.L."/>
            <person name="Miller P.J."/>
            <person name="Scott M.A."/>
            <person name="Spackman E."/>
            <person name="Goraichik I."/>
            <person name="Dimitrov K.M."/>
            <person name="Suarez D.L."/>
            <person name="Swayne D.E."/>
        </authorList>
    </citation>
    <scope>NUCLEOTIDE SEQUENCE [LARGE SCALE GENOMIC DNA]</scope>
    <source>
        <strain evidence="9 10">USBA 355</strain>
    </source>
</reference>
<dbReference type="Pfam" id="PF00581">
    <property type="entry name" value="Rhodanese"/>
    <property type="match status" value="1"/>
</dbReference>
<dbReference type="Pfam" id="PF09335">
    <property type="entry name" value="VTT_dom"/>
    <property type="match status" value="1"/>
</dbReference>
<feature type="transmembrane region" description="Helical" evidence="6">
    <location>
        <begin position="206"/>
        <end position="225"/>
    </location>
</feature>
<comment type="similarity">
    <text evidence="6">Belongs to the TVP38/TMEM64 family.</text>
</comment>
<dbReference type="InterPro" id="IPR032816">
    <property type="entry name" value="VTT_dom"/>
</dbReference>
<feature type="transmembrane region" description="Helical" evidence="6">
    <location>
        <begin position="173"/>
        <end position="194"/>
    </location>
</feature>
<dbReference type="InterPro" id="IPR001763">
    <property type="entry name" value="Rhodanese-like_dom"/>
</dbReference>
<accession>A0A1Y6BS81</accession>
<evidence type="ECO:0000313" key="10">
    <source>
        <dbReference type="Proteomes" id="UP000192917"/>
    </source>
</evidence>
<dbReference type="Proteomes" id="UP000192917">
    <property type="component" value="Unassembled WGS sequence"/>
</dbReference>
<dbReference type="AlphaFoldDB" id="A0A1Y6BS81"/>
<feature type="domain" description="Rhodanese" evidence="8">
    <location>
        <begin position="250"/>
        <end position="342"/>
    </location>
</feature>
<sequence length="356" mass="37873">MKRLRTQGAAGSRFGRKSKPLRPVACSLFLLLSAGVIVAVVGVKPDWLEPAALAGRVEEAGIWAPLIFVELYAAGTLLFLPGSVFALVAGALFGPVWGTLLNLAGATLGASGAFLIARYVASDWVRGRTGPQAERFIRGIEAEGWRFVAFVRLVPLFPFNLTNYGLGLTRIPLLLYVVTSLVCMAPGAVAYSWLGHAGRSALAGDASAIRYGLAALGLLAAIAFLPRLGRRLRRRGPRWIEVDELADGLAERHPTVVDVHSPDEFVGPLGHIAGAVNLPLGDLPGRMGGINGPEDRPVILVCRTDKRSTDAAALLREAGFRDLRVLRGGMEAWSRAGRPIEQGAPRDRSAVIGEGP</sequence>
<proteinExistence type="inferred from homology"/>
<keyword evidence="10" id="KW-1185">Reference proteome</keyword>
<keyword evidence="4 6" id="KW-1133">Transmembrane helix</keyword>
<keyword evidence="3 6" id="KW-0812">Transmembrane</keyword>
<feature type="transmembrane region" description="Helical" evidence="6">
    <location>
        <begin position="62"/>
        <end position="93"/>
    </location>
</feature>
<evidence type="ECO:0000256" key="7">
    <source>
        <dbReference type="SAM" id="MobiDB-lite"/>
    </source>
</evidence>
<dbReference type="SUPFAM" id="SSF52821">
    <property type="entry name" value="Rhodanese/Cell cycle control phosphatase"/>
    <property type="match status" value="1"/>
</dbReference>
<name>A0A1Y6BS81_9PROT</name>
<evidence type="ECO:0000256" key="4">
    <source>
        <dbReference type="ARBA" id="ARBA00022989"/>
    </source>
</evidence>
<dbReference type="RefSeq" id="WP_200808487.1">
    <property type="nucleotide sequence ID" value="NZ_FWZX01000009.1"/>
</dbReference>
<gene>
    <name evidence="9" type="ORF">SAMN05428998_10927</name>
</gene>